<feature type="transmembrane region" description="Helical" evidence="6">
    <location>
        <begin position="405"/>
        <end position="425"/>
    </location>
</feature>
<evidence type="ECO:0000256" key="1">
    <source>
        <dbReference type="ARBA" id="ARBA00004141"/>
    </source>
</evidence>
<dbReference type="OrthoDB" id="3936150at2759"/>
<dbReference type="Gene3D" id="1.20.1250.20">
    <property type="entry name" value="MFS general substrate transporter like domains"/>
    <property type="match status" value="1"/>
</dbReference>
<feature type="transmembrane region" description="Helical" evidence="6">
    <location>
        <begin position="376"/>
        <end position="398"/>
    </location>
</feature>
<comment type="subcellular location">
    <subcellularLocation>
        <location evidence="1">Membrane</location>
        <topology evidence="1">Multi-pass membrane protein</topology>
    </subcellularLocation>
</comment>
<evidence type="ECO:0000256" key="3">
    <source>
        <dbReference type="ARBA" id="ARBA00022989"/>
    </source>
</evidence>
<evidence type="ECO:0000256" key="5">
    <source>
        <dbReference type="SAM" id="MobiDB-lite"/>
    </source>
</evidence>
<feature type="transmembrane region" description="Helical" evidence="6">
    <location>
        <begin position="171"/>
        <end position="189"/>
    </location>
</feature>
<protein>
    <recommendedName>
        <fullName evidence="7">Major facilitator superfamily (MFS) profile domain-containing protein</fullName>
    </recommendedName>
</protein>
<dbReference type="InterPro" id="IPR036259">
    <property type="entry name" value="MFS_trans_sf"/>
</dbReference>
<dbReference type="EMBL" id="CAJGYM010000089">
    <property type="protein sequence ID" value="CAD6197250.1"/>
    <property type="molecule type" value="Genomic_DNA"/>
</dbReference>
<evidence type="ECO:0000313" key="9">
    <source>
        <dbReference type="Proteomes" id="UP000835052"/>
    </source>
</evidence>
<proteinExistence type="predicted"/>
<organism evidence="8 9">
    <name type="scientific">Caenorhabditis auriculariae</name>
    <dbReference type="NCBI Taxonomy" id="2777116"/>
    <lineage>
        <taxon>Eukaryota</taxon>
        <taxon>Metazoa</taxon>
        <taxon>Ecdysozoa</taxon>
        <taxon>Nematoda</taxon>
        <taxon>Chromadorea</taxon>
        <taxon>Rhabditida</taxon>
        <taxon>Rhabditina</taxon>
        <taxon>Rhabditomorpha</taxon>
        <taxon>Rhabditoidea</taxon>
        <taxon>Rhabditidae</taxon>
        <taxon>Peloderinae</taxon>
        <taxon>Caenorhabditis</taxon>
    </lineage>
</organism>
<dbReference type="GO" id="GO:0022857">
    <property type="term" value="F:transmembrane transporter activity"/>
    <property type="evidence" value="ECO:0007669"/>
    <property type="project" value="InterPro"/>
</dbReference>
<feature type="transmembrane region" description="Helical" evidence="6">
    <location>
        <begin position="337"/>
        <end position="364"/>
    </location>
</feature>
<feature type="transmembrane region" description="Helical" evidence="6">
    <location>
        <begin position="227"/>
        <end position="249"/>
    </location>
</feature>
<dbReference type="SUPFAM" id="SSF103473">
    <property type="entry name" value="MFS general substrate transporter"/>
    <property type="match status" value="1"/>
</dbReference>
<comment type="caution">
    <text evidence="8">The sequence shown here is derived from an EMBL/GenBank/DDBJ whole genome shotgun (WGS) entry which is preliminary data.</text>
</comment>
<feature type="domain" description="Major facilitator superfamily (MFS) profile" evidence="7">
    <location>
        <begin position="50"/>
        <end position="516"/>
    </location>
</feature>
<evidence type="ECO:0000259" key="7">
    <source>
        <dbReference type="PROSITE" id="PS50850"/>
    </source>
</evidence>
<evidence type="ECO:0000256" key="2">
    <source>
        <dbReference type="ARBA" id="ARBA00022692"/>
    </source>
</evidence>
<dbReference type="Pfam" id="PF00083">
    <property type="entry name" value="Sugar_tr"/>
    <property type="match status" value="1"/>
</dbReference>
<evidence type="ECO:0000313" key="8">
    <source>
        <dbReference type="EMBL" id="CAD6197250.1"/>
    </source>
</evidence>
<keyword evidence="4 6" id="KW-0472">Membrane</keyword>
<dbReference type="Proteomes" id="UP000835052">
    <property type="component" value="Unassembled WGS sequence"/>
</dbReference>
<dbReference type="AlphaFoldDB" id="A0A8S1HVZ7"/>
<dbReference type="InterPro" id="IPR020846">
    <property type="entry name" value="MFS_dom"/>
</dbReference>
<gene>
    <name evidence="8" type="ORF">CAUJ_LOCUS13159</name>
</gene>
<keyword evidence="9" id="KW-1185">Reference proteome</keyword>
<reference evidence="8" key="1">
    <citation type="submission" date="2020-10" db="EMBL/GenBank/DDBJ databases">
        <authorList>
            <person name="Kikuchi T."/>
        </authorList>
    </citation>
    <scope>NUCLEOTIDE SEQUENCE</scope>
    <source>
        <strain evidence="8">NKZ352</strain>
    </source>
</reference>
<dbReference type="GO" id="GO:0016020">
    <property type="term" value="C:membrane"/>
    <property type="evidence" value="ECO:0007669"/>
    <property type="project" value="UniProtKB-SubCell"/>
</dbReference>
<feature type="transmembrane region" description="Helical" evidence="6">
    <location>
        <begin position="255"/>
        <end position="274"/>
    </location>
</feature>
<accession>A0A8S1HVZ7</accession>
<sequence>MAELNSEDKEDLRQTHSLLRPFPVNFDYHNLDADKLLSAFGKYGRYQMLTHVVTNSVQMLFAINMMVMPFLTEAPEFNCVITTPENTTWVYTKNDECHIRDGNNWTLSCPMIPNAYYNYTDKEATLTADFDLVCENSEAAEHGASIFLLGGLLMEPIITQLSDLFGRRMTFLIPLYIAVVSNIICAISPTYTVFLAFRFISGAASMSFNAISSVLCMETVALEFRSLTPLVGNFFWVAGYMLAGVFRIFISRWRVLYFAISILGALTVPLFWLVPESPHWLITQKRNKQIRRYILKSSKFNRTDVSLDMCKTDDVSVEESLLDEPTRKRKRRTALDIFTNGVLLVHLLVNSYILIILNGTYWALSLFSTELSEDKWTGFFLSGLVEIPAALLSVYLLVKLNRRTVSIVSLALQSVCMLMALYAPVPEHVKIVFPLLAKLFNAMAWNSQQLLYSESTPTSIRNVFCGILEFVGDIGGVLAPYVKRLESVNPNAPTLMIAIMSMIGASVVFVLPETKNKKLPDDIDSLDPGPLLKALGCTNKTEKSSDSVLTEKPAPSTDSTGTTA</sequence>
<name>A0A8S1HVZ7_9PELO</name>
<keyword evidence="3 6" id="KW-1133">Transmembrane helix</keyword>
<evidence type="ECO:0000256" key="6">
    <source>
        <dbReference type="SAM" id="Phobius"/>
    </source>
</evidence>
<dbReference type="CDD" id="cd17317">
    <property type="entry name" value="MFS_SLC22"/>
    <property type="match status" value="1"/>
</dbReference>
<evidence type="ECO:0000256" key="4">
    <source>
        <dbReference type="ARBA" id="ARBA00023136"/>
    </source>
</evidence>
<feature type="region of interest" description="Disordered" evidence="5">
    <location>
        <begin position="537"/>
        <end position="564"/>
    </location>
</feature>
<dbReference type="InterPro" id="IPR005828">
    <property type="entry name" value="MFS_sugar_transport-like"/>
</dbReference>
<dbReference type="PANTHER" id="PTHR24064">
    <property type="entry name" value="SOLUTE CARRIER FAMILY 22 MEMBER"/>
    <property type="match status" value="1"/>
</dbReference>
<keyword evidence="2 6" id="KW-0812">Transmembrane</keyword>
<feature type="transmembrane region" description="Helical" evidence="6">
    <location>
        <begin position="494"/>
        <end position="511"/>
    </location>
</feature>
<dbReference type="PROSITE" id="PS50850">
    <property type="entry name" value="MFS"/>
    <property type="match status" value="1"/>
</dbReference>